<dbReference type="GO" id="GO:0003677">
    <property type="term" value="F:DNA binding"/>
    <property type="evidence" value="ECO:0007669"/>
    <property type="project" value="UniProtKB-ARBA"/>
</dbReference>
<reference evidence="4" key="1">
    <citation type="submission" date="2024-07" db="EMBL/GenBank/DDBJ databases">
        <title>Two chromosome-level genome assemblies of Korean endemic species Abeliophyllum distichum and Forsythia ovata (Oleaceae).</title>
        <authorList>
            <person name="Jang H."/>
        </authorList>
    </citation>
    <scope>NUCLEOTIDE SEQUENCE [LARGE SCALE GENOMIC DNA]</scope>
</reference>
<evidence type="ECO:0000313" key="4">
    <source>
        <dbReference type="Proteomes" id="UP001604336"/>
    </source>
</evidence>
<dbReference type="EMBL" id="JBFOLK010000011">
    <property type="protein sequence ID" value="KAL2474313.1"/>
    <property type="molecule type" value="Genomic_DNA"/>
</dbReference>
<dbReference type="PANTHER" id="PTHR15074:SF0">
    <property type="entry name" value="METHYL-CPG-BINDING DOMAIN PROTEIN 4-LIKE PROTEIN"/>
    <property type="match status" value="1"/>
</dbReference>
<accession>A0ABD1QDS3</accession>
<keyword evidence="2" id="KW-0539">Nucleus</keyword>
<dbReference type="Proteomes" id="UP001604336">
    <property type="component" value="Unassembled WGS sequence"/>
</dbReference>
<protein>
    <submittedName>
        <fullName evidence="3">Uncharacterized protein</fullName>
    </submittedName>
</protein>
<name>A0ABD1QDS3_9LAMI</name>
<evidence type="ECO:0000256" key="1">
    <source>
        <dbReference type="ARBA" id="ARBA00004123"/>
    </source>
</evidence>
<dbReference type="PANTHER" id="PTHR15074">
    <property type="entry name" value="METHYL-CPG-BINDING PROTEIN"/>
    <property type="match status" value="1"/>
</dbReference>
<evidence type="ECO:0000313" key="3">
    <source>
        <dbReference type="EMBL" id="KAL2474313.1"/>
    </source>
</evidence>
<organism evidence="3 4">
    <name type="scientific">Abeliophyllum distichum</name>
    <dbReference type="NCBI Taxonomy" id="126358"/>
    <lineage>
        <taxon>Eukaryota</taxon>
        <taxon>Viridiplantae</taxon>
        <taxon>Streptophyta</taxon>
        <taxon>Embryophyta</taxon>
        <taxon>Tracheophyta</taxon>
        <taxon>Spermatophyta</taxon>
        <taxon>Magnoliopsida</taxon>
        <taxon>eudicotyledons</taxon>
        <taxon>Gunneridae</taxon>
        <taxon>Pentapetalae</taxon>
        <taxon>asterids</taxon>
        <taxon>lamiids</taxon>
        <taxon>Lamiales</taxon>
        <taxon>Oleaceae</taxon>
        <taxon>Forsythieae</taxon>
        <taxon>Abeliophyllum</taxon>
    </lineage>
</organism>
<gene>
    <name evidence="3" type="ORF">Adt_35049</name>
</gene>
<comment type="subcellular location">
    <subcellularLocation>
        <location evidence="1">Nucleus</location>
    </subcellularLocation>
</comment>
<dbReference type="AlphaFoldDB" id="A0ABD1QDS3"/>
<evidence type="ECO:0000256" key="2">
    <source>
        <dbReference type="ARBA" id="ARBA00023242"/>
    </source>
</evidence>
<dbReference type="InterPro" id="IPR045138">
    <property type="entry name" value="MeCP2/MBD4"/>
</dbReference>
<proteinExistence type="predicted"/>
<dbReference type="GO" id="GO:0005634">
    <property type="term" value="C:nucleus"/>
    <property type="evidence" value="ECO:0007669"/>
    <property type="project" value="UniProtKB-SubCell"/>
</dbReference>
<sequence length="150" mass="17201">MCSFKLQLSNVKDKKKRRKNVEVGSSNHDAVKTRDSLPWFGWIEVKAKEVKVEDKLKMDKVLLFSSWKSSRDFIKQEEDSAVTGLLDGTTKSKVEPLMAKTTVAVKCVLSAAKKWDKAYKKTPGNMWKPPRSPYNLPKEGHAFDPWRFLV</sequence>
<comment type="caution">
    <text evidence="3">The sequence shown here is derived from an EMBL/GenBank/DDBJ whole genome shotgun (WGS) entry which is preliminary data.</text>
</comment>
<keyword evidence="4" id="KW-1185">Reference proteome</keyword>